<dbReference type="OMA" id="SKCHRIS"/>
<dbReference type="KEGG" id="lang:109359916"/>
<dbReference type="FunFam" id="1.10.10.10:FF:000322">
    <property type="entry name" value="Probable disease resistance protein At1g63360"/>
    <property type="match status" value="1"/>
</dbReference>
<accession>A0A1J7GLS5</accession>
<evidence type="ECO:0000256" key="2">
    <source>
        <dbReference type="ARBA" id="ARBA00022741"/>
    </source>
</evidence>
<keyword evidence="1" id="KW-0677">Repeat</keyword>
<gene>
    <name evidence="7" type="ORF">TanjilG_12920</name>
</gene>
<evidence type="ECO:0000259" key="5">
    <source>
        <dbReference type="Pfam" id="PF23559"/>
    </source>
</evidence>
<dbReference type="EMBL" id="CM007371">
    <property type="protein sequence ID" value="OIW01380.1"/>
    <property type="molecule type" value="Genomic_DNA"/>
</dbReference>
<proteinExistence type="predicted"/>
<dbReference type="InterPro" id="IPR044974">
    <property type="entry name" value="Disease_R_plants"/>
</dbReference>
<reference evidence="7 8" key="1">
    <citation type="journal article" date="2017" name="Plant Biotechnol. J.">
        <title>A comprehensive draft genome sequence for lupin (Lupinus angustifolius), an emerging health food: insights into plant-microbe interactions and legume evolution.</title>
        <authorList>
            <person name="Hane J.K."/>
            <person name="Ming Y."/>
            <person name="Kamphuis L.G."/>
            <person name="Nelson M.N."/>
            <person name="Garg G."/>
            <person name="Atkins C.A."/>
            <person name="Bayer P.E."/>
            <person name="Bravo A."/>
            <person name="Bringans S."/>
            <person name="Cannon S."/>
            <person name="Edwards D."/>
            <person name="Foley R."/>
            <person name="Gao L.L."/>
            <person name="Harrison M.J."/>
            <person name="Huang W."/>
            <person name="Hurgobin B."/>
            <person name="Li S."/>
            <person name="Liu C.W."/>
            <person name="McGrath A."/>
            <person name="Morahan G."/>
            <person name="Murray J."/>
            <person name="Weller J."/>
            <person name="Jian J."/>
            <person name="Singh K.B."/>
        </authorList>
    </citation>
    <scope>NUCLEOTIDE SEQUENCE [LARGE SCALE GENOMIC DNA]</scope>
    <source>
        <strain evidence="8">cv. Tanjil</strain>
        <tissue evidence="7">Whole plant</tissue>
    </source>
</reference>
<dbReference type="Pfam" id="PF23559">
    <property type="entry name" value="WHD_DRP"/>
    <property type="match status" value="1"/>
</dbReference>
<evidence type="ECO:0000256" key="3">
    <source>
        <dbReference type="ARBA" id="ARBA00022821"/>
    </source>
</evidence>
<dbReference type="InterPro" id="IPR058922">
    <property type="entry name" value="WHD_DRP"/>
</dbReference>
<dbReference type="Gramene" id="OIW01380">
    <property type="protein sequence ID" value="OIW01380"/>
    <property type="gene ID" value="TanjilG_12920"/>
</dbReference>
<dbReference type="InterPro" id="IPR041118">
    <property type="entry name" value="Rx_N"/>
</dbReference>
<evidence type="ECO:0000259" key="6">
    <source>
        <dbReference type="Pfam" id="PF23598"/>
    </source>
</evidence>
<evidence type="ECO:0000256" key="1">
    <source>
        <dbReference type="ARBA" id="ARBA00022737"/>
    </source>
</evidence>
<dbReference type="SUPFAM" id="SSF52058">
    <property type="entry name" value="L domain-like"/>
    <property type="match status" value="1"/>
</dbReference>
<dbReference type="GO" id="GO:0000166">
    <property type="term" value="F:nucleotide binding"/>
    <property type="evidence" value="ECO:0007669"/>
    <property type="project" value="UniProtKB-KW"/>
</dbReference>
<feature type="domain" description="Disease resistance N-terminal" evidence="4">
    <location>
        <begin position="5"/>
        <end position="88"/>
    </location>
</feature>
<evidence type="ECO:0000259" key="4">
    <source>
        <dbReference type="Pfam" id="PF18052"/>
    </source>
</evidence>
<feature type="domain" description="Disease resistance R13L4/SHOC-2-like LRR" evidence="6">
    <location>
        <begin position="327"/>
        <end position="486"/>
    </location>
</feature>
<sequence length="634" mass="73502">MMDTVVNLLLENLSDILKSEAKLLYGVEAKVKLFQQELERIKGFLKDSEGKQDEFETVKAVINQIKNVTYEAEDVIDKYIVDVVIHRRRGLLDQFLHGFDHAIMLHNVDTQIETIKDKIKDIYDNKDKYNIVEGESSKAKKEEAVTVAEEVQKRRTNVEEDDVVKKIVRLSYETLPSKYKPCFLYFGIYPEDYEINVRQLIQLWIAEGFIPEDDIMSQEDVAEEYLEELIRRNLIRVESRRTDGGVKTCRIHDLLREICINESKDDNFLEVRTNINISKEGKPRRLSLHCRTDHYMLEGSCDHLSTRSLFSFNKVNYDALEYRTWLQKNFKLLRLLDMGQVKGSSFVLDEIEDLIHLRYIRTRDNSSFFLKSSIYDLWNLETLDLRGSKLFDLPPGIWKLERLRHLHMSGSQATLSDIPRRKILFNLKTLSVVCLDKKTVQQLEEGKFPNLRKLGVNFFSPGTSIEYLQRLQCLKHLSTMKVIYVDQPLGSVKGLPPNITKITLVGGFYLSETVNILGSLPKLRYLKISGKYISDELNRFKLECSDSESFQQLQVLKMKDLDIVSWNLSQGAMPALQLLVINGCEFSTNIPNDQSLKTLKEVQVFWSSQEVVEKLQNLVLNDECKLTVYGAAHQ</sequence>
<evidence type="ECO:0000313" key="7">
    <source>
        <dbReference type="EMBL" id="OIW01380.1"/>
    </source>
</evidence>
<keyword evidence="3" id="KW-0611">Plant defense</keyword>
<dbReference type="InterPro" id="IPR032675">
    <property type="entry name" value="LRR_dom_sf"/>
</dbReference>
<dbReference type="PANTHER" id="PTHR23155:SF1193">
    <property type="entry name" value="DISEASE RESISTANCE PROTEIN RPP13-RELATED"/>
    <property type="match status" value="1"/>
</dbReference>
<keyword evidence="2" id="KW-0547">Nucleotide-binding</keyword>
<dbReference type="Pfam" id="PF23598">
    <property type="entry name" value="LRR_14"/>
    <property type="match status" value="1"/>
</dbReference>
<dbReference type="CDD" id="cd14798">
    <property type="entry name" value="RX-CC_like"/>
    <property type="match status" value="1"/>
</dbReference>
<dbReference type="Gene3D" id="1.20.5.4130">
    <property type="match status" value="1"/>
</dbReference>
<evidence type="ECO:0000313" key="8">
    <source>
        <dbReference type="Proteomes" id="UP000188354"/>
    </source>
</evidence>
<dbReference type="GO" id="GO:0098542">
    <property type="term" value="P:defense response to other organism"/>
    <property type="evidence" value="ECO:0007669"/>
    <property type="project" value="TreeGrafter"/>
</dbReference>
<feature type="domain" description="Disease resistance protein winged helix" evidence="5">
    <location>
        <begin position="188"/>
        <end position="258"/>
    </location>
</feature>
<dbReference type="InterPro" id="IPR055414">
    <property type="entry name" value="LRR_R13L4/SHOC2-like"/>
</dbReference>
<organism evidence="7 8">
    <name type="scientific">Lupinus angustifolius</name>
    <name type="common">Narrow-leaved blue lupine</name>
    <dbReference type="NCBI Taxonomy" id="3871"/>
    <lineage>
        <taxon>Eukaryota</taxon>
        <taxon>Viridiplantae</taxon>
        <taxon>Streptophyta</taxon>
        <taxon>Embryophyta</taxon>
        <taxon>Tracheophyta</taxon>
        <taxon>Spermatophyta</taxon>
        <taxon>Magnoliopsida</taxon>
        <taxon>eudicotyledons</taxon>
        <taxon>Gunneridae</taxon>
        <taxon>Pentapetalae</taxon>
        <taxon>rosids</taxon>
        <taxon>fabids</taxon>
        <taxon>Fabales</taxon>
        <taxon>Fabaceae</taxon>
        <taxon>Papilionoideae</taxon>
        <taxon>50 kb inversion clade</taxon>
        <taxon>genistoids sensu lato</taxon>
        <taxon>core genistoids</taxon>
        <taxon>Genisteae</taxon>
        <taxon>Lupinus</taxon>
    </lineage>
</organism>
<dbReference type="Gene3D" id="1.10.10.10">
    <property type="entry name" value="Winged helix-like DNA-binding domain superfamily/Winged helix DNA-binding domain"/>
    <property type="match status" value="1"/>
</dbReference>
<dbReference type="Proteomes" id="UP000188354">
    <property type="component" value="Chromosome LG11"/>
</dbReference>
<dbReference type="Gene3D" id="3.80.10.10">
    <property type="entry name" value="Ribonuclease Inhibitor"/>
    <property type="match status" value="1"/>
</dbReference>
<dbReference type="InterPro" id="IPR036388">
    <property type="entry name" value="WH-like_DNA-bd_sf"/>
</dbReference>
<dbReference type="InterPro" id="IPR038005">
    <property type="entry name" value="RX-like_CC"/>
</dbReference>
<dbReference type="AlphaFoldDB" id="A0A1J7GLS5"/>
<protein>
    <submittedName>
        <fullName evidence="7">Uncharacterized protein</fullName>
    </submittedName>
</protein>
<dbReference type="Pfam" id="PF18052">
    <property type="entry name" value="Rx_N"/>
    <property type="match status" value="1"/>
</dbReference>
<dbReference type="OrthoDB" id="3027644at2759"/>
<keyword evidence="8" id="KW-1185">Reference proteome</keyword>
<name>A0A1J7GLS5_LUPAN</name>
<dbReference type="PANTHER" id="PTHR23155">
    <property type="entry name" value="DISEASE RESISTANCE PROTEIN RP"/>
    <property type="match status" value="1"/>
</dbReference>